<accession>W4LSH3</accession>
<proteinExistence type="predicted"/>
<evidence type="ECO:0000313" key="6">
    <source>
        <dbReference type="Proteomes" id="UP000019141"/>
    </source>
</evidence>
<dbReference type="HOGENOM" id="CLU_092418_0_0_7"/>
<evidence type="ECO:0000259" key="4">
    <source>
        <dbReference type="Pfam" id="PF13649"/>
    </source>
</evidence>
<feature type="domain" description="Methyltransferase" evidence="4">
    <location>
        <begin position="44"/>
        <end position="142"/>
    </location>
</feature>
<dbReference type="Proteomes" id="UP000019141">
    <property type="component" value="Unassembled WGS sequence"/>
</dbReference>
<dbReference type="SUPFAM" id="SSF53335">
    <property type="entry name" value="S-adenosyl-L-methionine-dependent methyltransferases"/>
    <property type="match status" value="1"/>
</dbReference>
<dbReference type="GO" id="GO:0008168">
    <property type="term" value="F:methyltransferase activity"/>
    <property type="evidence" value="ECO:0007669"/>
    <property type="project" value="UniProtKB-KW"/>
</dbReference>
<keyword evidence="1" id="KW-0489">Methyltransferase</keyword>
<dbReference type="PANTHER" id="PTHR43464:SF19">
    <property type="entry name" value="UBIQUINONE BIOSYNTHESIS O-METHYLTRANSFERASE, MITOCHONDRIAL"/>
    <property type="match status" value="1"/>
</dbReference>
<comment type="caution">
    <text evidence="5">The sequence shown here is derived from an EMBL/GenBank/DDBJ whole genome shotgun (WGS) entry which is preliminary data.</text>
</comment>
<name>W4LSH3_ENTF1</name>
<evidence type="ECO:0000256" key="3">
    <source>
        <dbReference type="ARBA" id="ARBA00022691"/>
    </source>
</evidence>
<evidence type="ECO:0000313" key="5">
    <source>
        <dbReference type="EMBL" id="ETX00706.1"/>
    </source>
</evidence>
<dbReference type="AlphaFoldDB" id="W4LSH3"/>
<dbReference type="Gene3D" id="3.40.50.150">
    <property type="entry name" value="Vaccinia Virus protein VP39"/>
    <property type="match status" value="1"/>
</dbReference>
<organism evidence="5 6">
    <name type="scientific">Entotheonella factor</name>
    <dbReference type="NCBI Taxonomy" id="1429438"/>
    <lineage>
        <taxon>Bacteria</taxon>
        <taxon>Pseudomonadati</taxon>
        <taxon>Nitrospinota/Tectimicrobiota group</taxon>
        <taxon>Candidatus Tectimicrobiota</taxon>
        <taxon>Candidatus Entotheonellia</taxon>
        <taxon>Candidatus Entotheonellales</taxon>
        <taxon>Candidatus Entotheonellaceae</taxon>
        <taxon>Candidatus Entotheonella</taxon>
    </lineage>
</organism>
<gene>
    <name evidence="5" type="ORF">ETSY1_10190</name>
</gene>
<dbReference type="EMBL" id="AZHW01000313">
    <property type="protein sequence ID" value="ETX00706.1"/>
    <property type="molecule type" value="Genomic_DNA"/>
</dbReference>
<keyword evidence="3" id="KW-0949">S-adenosyl-L-methionine</keyword>
<evidence type="ECO:0000256" key="1">
    <source>
        <dbReference type="ARBA" id="ARBA00022603"/>
    </source>
</evidence>
<dbReference type="Pfam" id="PF13649">
    <property type="entry name" value="Methyltransf_25"/>
    <property type="match status" value="1"/>
</dbReference>
<keyword evidence="6" id="KW-1185">Reference proteome</keyword>
<evidence type="ECO:0000256" key="2">
    <source>
        <dbReference type="ARBA" id="ARBA00022679"/>
    </source>
</evidence>
<dbReference type="GO" id="GO:0032259">
    <property type="term" value="P:methylation"/>
    <property type="evidence" value="ECO:0007669"/>
    <property type="project" value="UniProtKB-KW"/>
</dbReference>
<dbReference type="InterPro" id="IPR041698">
    <property type="entry name" value="Methyltransf_25"/>
</dbReference>
<keyword evidence="2" id="KW-0808">Transferase</keyword>
<protein>
    <recommendedName>
        <fullName evidence="4">Methyltransferase domain-containing protein</fullName>
    </recommendedName>
</protein>
<dbReference type="InterPro" id="IPR029063">
    <property type="entry name" value="SAM-dependent_MTases_sf"/>
</dbReference>
<reference evidence="5 6" key="1">
    <citation type="journal article" date="2014" name="Nature">
        <title>An environmental bacterial taxon with a large and distinct metabolic repertoire.</title>
        <authorList>
            <person name="Wilson M.C."/>
            <person name="Mori T."/>
            <person name="Ruckert C."/>
            <person name="Uria A.R."/>
            <person name="Helf M.J."/>
            <person name="Takada K."/>
            <person name="Gernert C."/>
            <person name="Steffens U.A."/>
            <person name="Heycke N."/>
            <person name="Schmitt S."/>
            <person name="Rinke C."/>
            <person name="Helfrich E.J."/>
            <person name="Brachmann A.O."/>
            <person name="Gurgui C."/>
            <person name="Wakimoto T."/>
            <person name="Kracht M."/>
            <person name="Crusemann M."/>
            <person name="Hentschel U."/>
            <person name="Abe I."/>
            <person name="Matsunaga S."/>
            <person name="Kalinowski J."/>
            <person name="Takeyama H."/>
            <person name="Piel J."/>
        </authorList>
    </citation>
    <scope>NUCLEOTIDE SEQUENCE [LARGE SCALE GENOMIC DNA]</scope>
    <source>
        <strain evidence="6">TSY1</strain>
    </source>
</reference>
<sequence>MNSSWHRTGVTGEHYDARLAALERAGHQMHGEADFVQSLGVESVLDAGCGTGRVAIELARRGLSVAGIDRDADMIHTARQKAPALDWFEQNIVSYIIPDRASPDQPRRFDAIVMAGNVMIFLDPGTEASVVANLAHHLVPGGKLIAGFQLHPGGFNVVRYDAYATSAGLTLVERWATWDRAPWNEASDYAVSVHQRSA</sequence>
<dbReference type="PANTHER" id="PTHR43464">
    <property type="entry name" value="METHYLTRANSFERASE"/>
    <property type="match status" value="1"/>
</dbReference>
<dbReference type="CDD" id="cd02440">
    <property type="entry name" value="AdoMet_MTases"/>
    <property type="match status" value="1"/>
</dbReference>